<dbReference type="EMBL" id="UINC01140191">
    <property type="protein sequence ID" value="SVD27187.1"/>
    <property type="molecule type" value="Genomic_DNA"/>
</dbReference>
<evidence type="ECO:0000259" key="1">
    <source>
        <dbReference type="SMART" id="SM00852"/>
    </source>
</evidence>
<dbReference type="AlphaFoldDB" id="A0A382TZQ8"/>
<feature type="domain" description="MoaB/Mog" evidence="1">
    <location>
        <begin position="37"/>
        <end position="140"/>
    </location>
</feature>
<organism evidence="2">
    <name type="scientific">marine metagenome</name>
    <dbReference type="NCBI Taxonomy" id="408172"/>
    <lineage>
        <taxon>unclassified sequences</taxon>
        <taxon>metagenomes</taxon>
        <taxon>ecological metagenomes</taxon>
    </lineage>
</organism>
<evidence type="ECO:0000313" key="2">
    <source>
        <dbReference type="EMBL" id="SVD27187.1"/>
    </source>
</evidence>
<gene>
    <name evidence="2" type="ORF">METZ01_LOCUS380041</name>
</gene>
<feature type="non-terminal residue" evidence="2">
    <location>
        <position position="143"/>
    </location>
</feature>
<name>A0A382TZQ8_9ZZZZ</name>
<dbReference type="InterPro" id="IPR036425">
    <property type="entry name" value="MoaB/Mog-like_dom_sf"/>
</dbReference>
<dbReference type="PANTHER" id="PTHR13939:SF0">
    <property type="entry name" value="NMN AMIDOHYDROLASE-LIKE PROTEIN YFAY"/>
    <property type="match status" value="1"/>
</dbReference>
<dbReference type="InterPro" id="IPR050101">
    <property type="entry name" value="CinA"/>
</dbReference>
<dbReference type="SUPFAM" id="SSF53218">
    <property type="entry name" value="Molybdenum cofactor biosynthesis proteins"/>
    <property type="match status" value="1"/>
</dbReference>
<accession>A0A382TZQ8</accession>
<sequence>MKLIKASAILTLVDIISIKLNKKDLEDKHSGKTRLPAVVTVGDELVLGERGNENSRWMSEWLKQNFHPAGIQLSLPDDGDTIAQWLKELLKGGHFPILVAGGIGGTHDDCTRAGIAQALGVPLTRHPECWEILVARYDGREMN</sequence>
<dbReference type="Gene3D" id="3.40.980.10">
    <property type="entry name" value="MoaB/Mog-like domain"/>
    <property type="match status" value="1"/>
</dbReference>
<reference evidence="2" key="1">
    <citation type="submission" date="2018-05" db="EMBL/GenBank/DDBJ databases">
        <authorList>
            <person name="Lanie J.A."/>
            <person name="Ng W.-L."/>
            <person name="Kazmierczak K.M."/>
            <person name="Andrzejewski T.M."/>
            <person name="Davidsen T.M."/>
            <person name="Wayne K.J."/>
            <person name="Tettelin H."/>
            <person name="Glass J.I."/>
            <person name="Rusch D."/>
            <person name="Podicherti R."/>
            <person name="Tsui H.-C.T."/>
            <person name="Winkler M.E."/>
        </authorList>
    </citation>
    <scope>NUCLEOTIDE SEQUENCE</scope>
</reference>
<protein>
    <recommendedName>
        <fullName evidence="1">MoaB/Mog domain-containing protein</fullName>
    </recommendedName>
</protein>
<dbReference type="PANTHER" id="PTHR13939">
    <property type="entry name" value="NICOTINAMIDE-NUCLEOTIDE AMIDOHYDROLASE PNCC"/>
    <property type="match status" value="1"/>
</dbReference>
<dbReference type="SMART" id="SM00852">
    <property type="entry name" value="MoCF_biosynth"/>
    <property type="match status" value="1"/>
</dbReference>
<dbReference type="Pfam" id="PF00994">
    <property type="entry name" value="MoCF_biosynth"/>
    <property type="match status" value="1"/>
</dbReference>
<dbReference type="InterPro" id="IPR001453">
    <property type="entry name" value="MoaB/Mog_dom"/>
</dbReference>
<proteinExistence type="predicted"/>